<dbReference type="KEGG" id="pfy:PFICI_13444"/>
<dbReference type="EMBL" id="KI912119">
    <property type="protein sequence ID" value="ETS74960.1"/>
    <property type="molecule type" value="Genomic_DNA"/>
</dbReference>
<name>W3WM07_PESFW</name>
<protein>
    <submittedName>
        <fullName evidence="3">Uncharacterized protein</fullName>
    </submittedName>
</protein>
<feature type="region of interest" description="Disordered" evidence="1">
    <location>
        <begin position="525"/>
        <end position="639"/>
    </location>
</feature>
<dbReference type="AlphaFoldDB" id="W3WM07"/>
<evidence type="ECO:0000313" key="4">
    <source>
        <dbReference type="Proteomes" id="UP000030651"/>
    </source>
</evidence>
<sequence>MTYSWLLLSTSWDLSSIQAALNVLISVLSTIILWAWSRFWWQRVSARVVHKDSGVPLPQLLLVTGPGEGWDVVTVLGRRLFTRGNWPLLTQTFVVLCITLASALSGPIAKGALRHGSTTLQKDRLVLQAVKGDGGTGSTLGATVLWNQTGSALDIAGFPLTQLLDKLPLSSPDPWIYAETEWDPTWTLHCNYTSNVNLPNVTASGDSPMRQPLAAFPAFNKTYSGAWLDSSEYRFSTGFTGLVNWTEHKWSEALFFVLVQSNPEVHDRMDHNNETLTLSITLFHAQNFSCASNDTTATSGGSDWIPVGAVERASYSRAECFITRKASVPDENRIPWPWTNDTMEIIGSYESWYYTPFQAPGSMQRTIETPTAESLIRFYQIYMATTNTYYSDPTTTALSSRVQTVELSLPFLVVAVLLAVLTMWAAIRYQLFVRQHKTKIKEISVPDGKVDWIIHAAKISHHNSGNLSSKEKRHNDLEYLQNAMFGRRIAANSALSQIEPEDSKFARVLQSPRILVAAISPNRSFSGSHPTSLDHESGQESDHSGETAVPGHAPFSTVSEGRPLSRDLVCDDTNPAEALGGELPSMAVHGTDLPLVQMSGGEETRSPKSEQNGKPDRTEEHEVEVRSSLEVKQVSRNPQ</sequence>
<dbReference type="GeneID" id="19278457"/>
<keyword evidence="2" id="KW-0472">Membrane</keyword>
<dbReference type="RefSeq" id="XP_007840216.1">
    <property type="nucleotide sequence ID" value="XM_007842025.1"/>
</dbReference>
<evidence type="ECO:0000256" key="2">
    <source>
        <dbReference type="SAM" id="Phobius"/>
    </source>
</evidence>
<evidence type="ECO:0000313" key="3">
    <source>
        <dbReference type="EMBL" id="ETS74960.1"/>
    </source>
</evidence>
<gene>
    <name evidence="3" type="ORF">PFICI_13444</name>
</gene>
<organism evidence="3 4">
    <name type="scientific">Pestalotiopsis fici (strain W106-1 / CGMCC3.15140)</name>
    <dbReference type="NCBI Taxonomy" id="1229662"/>
    <lineage>
        <taxon>Eukaryota</taxon>
        <taxon>Fungi</taxon>
        <taxon>Dikarya</taxon>
        <taxon>Ascomycota</taxon>
        <taxon>Pezizomycotina</taxon>
        <taxon>Sordariomycetes</taxon>
        <taxon>Xylariomycetidae</taxon>
        <taxon>Amphisphaeriales</taxon>
        <taxon>Sporocadaceae</taxon>
        <taxon>Pestalotiopsis</taxon>
    </lineage>
</organism>
<proteinExistence type="predicted"/>
<keyword evidence="2" id="KW-1133">Transmembrane helix</keyword>
<dbReference type="OMA" id="FYQAYHI"/>
<feature type="transmembrane region" description="Helical" evidence="2">
    <location>
        <begin position="20"/>
        <end position="41"/>
    </location>
</feature>
<accession>W3WM07</accession>
<dbReference type="HOGENOM" id="CLU_028412_0_0_1"/>
<keyword evidence="4" id="KW-1185">Reference proteome</keyword>
<dbReference type="Proteomes" id="UP000030651">
    <property type="component" value="Unassembled WGS sequence"/>
</dbReference>
<reference evidence="4" key="1">
    <citation type="journal article" date="2015" name="BMC Genomics">
        <title>Genomic and transcriptomic analysis of the endophytic fungus Pestalotiopsis fici reveals its lifestyle and high potential for synthesis of natural products.</title>
        <authorList>
            <person name="Wang X."/>
            <person name="Zhang X."/>
            <person name="Liu L."/>
            <person name="Xiang M."/>
            <person name="Wang W."/>
            <person name="Sun X."/>
            <person name="Che Y."/>
            <person name="Guo L."/>
            <person name="Liu G."/>
            <person name="Guo L."/>
            <person name="Wang C."/>
            <person name="Yin W.B."/>
            <person name="Stadler M."/>
            <person name="Zhang X."/>
            <person name="Liu X."/>
        </authorList>
    </citation>
    <scope>NUCLEOTIDE SEQUENCE [LARGE SCALE GENOMIC DNA]</scope>
    <source>
        <strain evidence="4">W106-1 / CGMCC3.15140</strain>
    </source>
</reference>
<dbReference type="InParanoid" id="W3WM07"/>
<feature type="transmembrane region" description="Helical" evidence="2">
    <location>
        <begin position="407"/>
        <end position="427"/>
    </location>
</feature>
<dbReference type="OrthoDB" id="3516776at2759"/>
<keyword evidence="2" id="KW-0812">Transmembrane</keyword>
<dbReference type="eggNOG" id="ENOG502T5YI">
    <property type="taxonomic scope" value="Eukaryota"/>
</dbReference>
<feature type="compositionally biased region" description="Basic and acidic residues" evidence="1">
    <location>
        <begin position="532"/>
        <end position="545"/>
    </location>
</feature>
<feature type="compositionally biased region" description="Basic and acidic residues" evidence="1">
    <location>
        <begin position="602"/>
        <end position="629"/>
    </location>
</feature>
<evidence type="ECO:0000256" key="1">
    <source>
        <dbReference type="SAM" id="MobiDB-lite"/>
    </source>
</evidence>